<feature type="compositionally biased region" description="Polar residues" evidence="2">
    <location>
        <begin position="21"/>
        <end position="31"/>
    </location>
</feature>
<dbReference type="AlphaFoldDB" id="A0A3B0ZGI3"/>
<dbReference type="GO" id="GO:0046914">
    <property type="term" value="F:transition metal ion binding"/>
    <property type="evidence" value="ECO:0007669"/>
    <property type="project" value="TreeGrafter"/>
</dbReference>
<dbReference type="InterPro" id="IPR058647">
    <property type="entry name" value="BSH_CzcB-like"/>
</dbReference>
<dbReference type="EMBL" id="UOFR01000003">
    <property type="protein sequence ID" value="VAW90721.1"/>
    <property type="molecule type" value="Genomic_DNA"/>
</dbReference>
<dbReference type="SUPFAM" id="SSF111369">
    <property type="entry name" value="HlyD-like secretion proteins"/>
    <property type="match status" value="1"/>
</dbReference>
<evidence type="ECO:0000259" key="5">
    <source>
        <dbReference type="Pfam" id="PF25973"/>
    </source>
</evidence>
<dbReference type="GO" id="GO:0030288">
    <property type="term" value="C:outer membrane-bounded periplasmic space"/>
    <property type="evidence" value="ECO:0007669"/>
    <property type="project" value="TreeGrafter"/>
</dbReference>
<dbReference type="NCBIfam" id="TIGR01730">
    <property type="entry name" value="RND_mfp"/>
    <property type="match status" value="1"/>
</dbReference>
<evidence type="ECO:0000259" key="4">
    <source>
        <dbReference type="Pfam" id="PF25967"/>
    </source>
</evidence>
<dbReference type="InterPro" id="IPR006143">
    <property type="entry name" value="RND_pump_MFP"/>
</dbReference>
<dbReference type="Pfam" id="PF25954">
    <property type="entry name" value="Beta-barrel_RND_2"/>
    <property type="match status" value="1"/>
</dbReference>
<sequence>MLRIILVSTVLLALVACGQDNSAKQQDTAQTVPKDKAHSQVNHKDMEHHDAQQEDGHEPHADHGDKEHHSSTTSDSHEHGAEHKDDEHHSSGKSPEHTEHEEHKDEEHHASGIEASHADHNDHEDKEHHVSGNNADHSEHAEHGDKEHHAKDQKESHSGHGHEGEESGHEEEGTVHLKPEQLKAANIVVKPLALTEVAARIRAPGEIKLNAYRTVNVSPRINAQVIARHARLGDEVIQGQALVTLSSVEMAEAQGLLLLADKEWKRVKKLGRKVVSERRYITSKVEYEKSYANAKAYGMTESEIKDLLNQKRSADGSFKLVAQQAGRVLHDEFIIGQRVEAGFKLMTISDESVMWVEAHVNPVDAGKISIGNSAEVLFNEQRTPAKVIQLHHTLDEITRTTAIRLEIDNKEDRLHGGMFVTVFITTHDKSKAIQIPEAAVLRSPDGDWQVMVEQDEAGEFKAVEVKLVGVSEGVAVIQGLKPGTRVITQGAFFVQSELAKSGFDIHNH</sequence>
<dbReference type="Pfam" id="PF25973">
    <property type="entry name" value="BSH_CzcB"/>
    <property type="match status" value="1"/>
</dbReference>
<dbReference type="Gene3D" id="2.40.30.170">
    <property type="match status" value="1"/>
</dbReference>
<dbReference type="Gene3D" id="2.40.420.20">
    <property type="match status" value="1"/>
</dbReference>
<dbReference type="PANTHER" id="PTHR30097">
    <property type="entry name" value="CATION EFFLUX SYSTEM PROTEIN CUSB"/>
    <property type="match status" value="1"/>
</dbReference>
<accession>A0A3B0ZGI3</accession>
<feature type="domain" description="Multidrug resistance protein MdtA-like C-terminal permuted SH3" evidence="4">
    <location>
        <begin position="432"/>
        <end position="491"/>
    </location>
</feature>
<dbReference type="GO" id="GO:0015679">
    <property type="term" value="P:plasma membrane copper ion transport"/>
    <property type="evidence" value="ECO:0007669"/>
    <property type="project" value="TreeGrafter"/>
</dbReference>
<evidence type="ECO:0000259" key="3">
    <source>
        <dbReference type="Pfam" id="PF25954"/>
    </source>
</evidence>
<evidence type="ECO:0000256" key="1">
    <source>
        <dbReference type="ARBA" id="ARBA00022448"/>
    </source>
</evidence>
<dbReference type="InterPro" id="IPR051909">
    <property type="entry name" value="MFP_Cation_Efflux"/>
</dbReference>
<dbReference type="InterPro" id="IPR058627">
    <property type="entry name" value="MdtA-like_C"/>
</dbReference>
<dbReference type="PROSITE" id="PS51257">
    <property type="entry name" value="PROKAR_LIPOPROTEIN"/>
    <property type="match status" value="1"/>
</dbReference>
<proteinExistence type="predicted"/>
<protein>
    <submittedName>
        <fullName evidence="6">Probable Co/Zn/Cd efflux system membrane fusion protein</fullName>
    </submittedName>
</protein>
<dbReference type="GO" id="GO:0022857">
    <property type="term" value="F:transmembrane transporter activity"/>
    <property type="evidence" value="ECO:0007669"/>
    <property type="project" value="InterPro"/>
</dbReference>
<name>A0A3B0ZGI3_9ZZZZ</name>
<gene>
    <name evidence="6" type="ORF">MNBD_GAMMA21-1801</name>
</gene>
<evidence type="ECO:0000256" key="2">
    <source>
        <dbReference type="SAM" id="MobiDB-lite"/>
    </source>
</evidence>
<feature type="region of interest" description="Disordered" evidence="2">
    <location>
        <begin position="21"/>
        <end position="175"/>
    </location>
</feature>
<feature type="domain" description="CusB-like beta-barrel" evidence="3">
    <location>
        <begin position="354"/>
        <end position="426"/>
    </location>
</feature>
<dbReference type="PANTHER" id="PTHR30097:SF15">
    <property type="entry name" value="CATION EFFLUX SYSTEM PROTEIN CUSB"/>
    <property type="match status" value="1"/>
</dbReference>
<dbReference type="GO" id="GO:0016020">
    <property type="term" value="C:membrane"/>
    <property type="evidence" value="ECO:0007669"/>
    <property type="project" value="InterPro"/>
</dbReference>
<feature type="compositionally biased region" description="Basic and acidic residues" evidence="2">
    <location>
        <begin position="33"/>
        <end position="175"/>
    </location>
</feature>
<dbReference type="Pfam" id="PF25967">
    <property type="entry name" value="RND-MFP_C"/>
    <property type="match status" value="1"/>
</dbReference>
<keyword evidence="1" id="KW-0813">Transport</keyword>
<feature type="domain" description="CzcB-like barrel-sandwich hybrid" evidence="5">
    <location>
        <begin position="213"/>
        <end position="350"/>
    </location>
</feature>
<organism evidence="6">
    <name type="scientific">hydrothermal vent metagenome</name>
    <dbReference type="NCBI Taxonomy" id="652676"/>
    <lineage>
        <taxon>unclassified sequences</taxon>
        <taxon>metagenomes</taxon>
        <taxon>ecological metagenomes</taxon>
    </lineage>
</organism>
<reference evidence="6" key="1">
    <citation type="submission" date="2018-06" db="EMBL/GenBank/DDBJ databases">
        <authorList>
            <person name="Zhirakovskaya E."/>
        </authorList>
    </citation>
    <scope>NUCLEOTIDE SEQUENCE</scope>
</reference>
<evidence type="ECO:0000313" key="6">
    <source>
        <dbReference type="EMBL" id="VAW90721.1"/>
    </source>
</evidence>
<dbReference type="InterPro" id="IPR058792">
    <property type="entry name" value="Beta-barrel_RND_2"/>
</dbReference>
<dbReference type="GO" id="GO:0060003">
    <property type="term" value="P:copper ion export"/>
    <property type="evidence" value="ECO:0007669"/>
    <property type="project" value="TreeGrafter"/>
</dbReference>